<evidence type="ECO:0000256" key="2">
    <source>
        <dbReference type="ARBA" id="ARBA00022448"/>
    </source>
</evidence>
<dbReference type="Gene3D" id="3.40.50.300">
    <property type="entry name" value="P-loop containing nucleotide triphosphate hydrolases"/>
    <property type="match status" value="1"/>
</dbReference>
<dbReference type="Proteomes" id="UP001491552">
    <property type="component" value="Unassembled WGS sequence"/>
</dbReference>
<dbReference type="InterPro" id="IPR017871">
    <property type="entry name" value="ABC_transporter-like_CS"/>
</dbReference>
<dbReference type="Pfam" id="PF00005">
    <property type="entry name" value="ABC_tran"/>
    <property type="match status" value="1"/>
</dbReference>
<keyword evidence="4 6" id="KW-0067">ATP-binding</keyword>
<evidence type="ECO:0000256" key="1">
    <source>
        <dbReference type="ARBA" id="ARBA00005417"/>
    </source>
</evidence>
<dbReference type="EMBL" id="JBBMFF010000205">
    <property type="protein sequence ID" value="MEQ2511009.1"/>
    <property type="molecule type" value="Genomic_DNA"/>
</dbReference>
<proteinExistence type="inferred from homology"/>
<sequence length="291" mass="31628">MELTFDALSKNYGKKQALIGFSAELTGGIYGLLGPNGAGKSTLMNILTGNLRQTAGEIRFNGAEIRSLGAAFRGRVGYMPQQQTLYPGFTAERFLLYMASLRRMPRARALERIDWALGAVGLSDVRGKTIRSLSGGMKQRLLLAQAILDEPDILILDEPTAGLDPRQRIAVRNLIAEIALQKIVIVSTHVVPDVEYVASELLLLSEGRLLRKASPAELTHELAGQVWEAELAESELPAAQAAGTVCGIARVDAGHIRVRLLAEKQPPFACRPLAPELEDVYLHYFGAEDGL</sequence>
<dbReference type="GO" id="GO:0005524">
    <property type="term" value="F:ATP binding"/>
    <property type="evidence" value="ECO:0007669"/>
    <property type="project" value="UniProtKB-KW"/>
</dbReference>
<dbReference type="InterPro" id="IPR003439">
    <property type="entry name" value="ABC_transporter-like_ATP-bd"/>
</dbReference>
<dbReference type="PROSITE" id="PS00211">
    <property type="entry name" value="ABC_TRANSPORTER_1"/>
    <property type="match status" value="1"/>
</dbReference>
<dbReference type="PROSITE" id="PS50893">
    <property type="entry name" value="ABC_TRANSPORTER_2"/>
    <property type="match status" value="1"/>
</dbReference>
<comment type="similarity">
    <text evidence="1">Belongs to the ABC transporter superfamily.</text>
</comment>
<protein>
    <submittedName>
        <fullName evidence="6">ATP-binding cassette domain-containing protein</fullName>
    </submittedName>
</protein>
<evidence type="ECO:0000313" key="7">
    <source>
        <dbReference type="Proteomes" id="UP001491552"/>
    </source>
</evidence>
<keyword evidence="7" id="KW-1185">Reference proteome</keyword>
<accession>A0ABV1G6H8</accession>
<dbReference type="InterPro" id="IPR003593">
    <property type="entry name" value="AAA+_ATPase"/>
</dbReference>
<evidence type="ECO:0000313" key="6">
    <source>
        <dbReference type="EMBL" id="MEQ2511009.1"/>
    </source>
</evidence>
<evidence type="ECO:0000259" key="5">
    <source>
        <dbReference type="PROSITE" id="PS50893"/>
    </source>
</evidence>
<dbReference type="SMART" id="SM00382">
    <property type="entry name" value="AAA"/>
    <property type="match status" value="1"/>
</dbReference>
<dbReference type="SUPFAM" id="SSF52540">
    <property type="entry name" value="P-loop containing nucleoside triphosphate hydrolases"/>
    <property type="match status" value="1"/>
</dbReference>
<organism evidence="6 7">
    <name type="scientific">Faecousia intestinalis</name>
    <dbReference type="NCBI Taxonomy" id="3133167"/>
    <lineage>
        <taxon>Bacteria</taxon>
        <taxon>Bacillati</taxon>
        <taxon>Bacillota</taxon>
        <taxon>Clostridia</taxon>
        <taxon>Eubacteriales</taxon>
        <taxon>Oscillospiraceae</taxon>
        <taxon>Faecousia</taxon>
    </lineage>
</organism>
<dbReference type="PANTHER" id="PTHR43335">
    <property type="entry name" value="ABC TRANSPORTER, ATP-BINDING PROTEIN"/>
    <property type="match status" value="1"/>
</dbReference>
<feature type="domain" description="ABC transporter" evidence="5">
    <location>
        <begin position="3"/>
        <end position="231"/>
    </location>
</feature>
<gene>
    <name evidence="6" type="ORF">WMO66_07080</name>
</gene>
<keyword evidence="3" id="KW-0547">Nucleotide-binding</keyword>
<dbReference type="PANTHER" id="PTHR43335:SF2">
    <property type="entry name" value="ABC TRANSPORTER, ATP-BINDING PROTEIN"/>
    <property type="match status" value="1"/>
</dbReference>
<dbReference type="InterPro" id="IPR027417">
    <property type="entry name" value="P-loop_NTPase"/>
</dbReference>
<name>A0ABV1G6H8_9FIRM</name>
<dbReference type="RefSeq" id="WP_349135707.1">
    <property type="nucleotide sequence ID" value="NZ_JBBMFF010000205.1"/>
</dbReference>
<evidence type="ECO:0000256" key="3">
    <source>
        <dbReference type="ARBA" id="ARBA00022741"/>
    </source>
</evidence>
<reference evidence="6 7" key="1">
    <citation type="submission" date="2024-03" db="EMBL/GenBank/DDBJ databases">
        <title>Human intestinal bacterial collection.</title>
        <authorList>
            <person name="Pauvert C."/>
            <person name="Hitch T.C.A."/>
            <person name="Clavel T."/>
        </authorList>
    </citation>
    <scope>NUCLEOTIDE SEQUENCE [LARGE SCALE GENOMIC DNA]</scope>
    <source>
        <strain evidence="6 7">CLA-AA-H192</strain>
    </source>
</reference>
<evidence type="ECO:0000256" key="4">
    <source>
        <dbReference type="ARBA" id="ARBA00022840"/>
    </source>
</evidence>
<comment type="caution">
    <text evidence="6">The sequence shown here is derived from an EMBL/GenBank/DDBJ whole genome shotgun (WGS) entry which is preliminary data.</text>
</comment>
<keyword evidence="2" id="KW-0813">Transport</keyword>